<evidence type="ECO:0008006" key="3">
    <source>
        <dbReference type="Google" id="ProtNLM"/>
    </source>
</evidence>
<proteinExistence type="predicted"/>
<gene>
    <name evidence="1" type="ORF">LQ567_16755</name>
</gene>
<dbReference type="EMBL" id="JAJNEC010000005">
    <property type="protein sequence ID" value="MCD2424432.1"/>
    <property type="molecule type" value="Genomic_DNA"/>
</dbReference>
<dbReference type="RefSeq" id="WP_231006282.1">
    <property type="nucleotide sequence ID" value="NZ_JAJNEC010000005.1"/>
</dbReference>
<keyword evidence="2" id="KW-1185">Reference proteome</keyword>
<evidence type="ECO:0000313" key="1">
    <source>
        <dbReference type="EMBL" id="MCD2424432.1"/>
    </source>
</evidence>
<dbReference type="Proteomes" id="UP001199816">
    <property type="component" value="Unassembled WGS sequence"/>
</dbReference>
<name>A0ABS8PTM4_9BACT</name>
<organism evidence="1 2">
    <name type="scientific">Niabella pedocola</name>
    <dbReference type="NCBI Taxonomy" id="1752077"/>
    <lineage>
        <taxon>Bacteria</taxon>
        <taxon>Pseudomonadati</taxon>
        <taxon>Bacteroidota</taxon>
        <taxon>Chitinophagia</taxon>
        <taxon>Chitinophagales</taxon>
        <taxon>Chitinophagaceae</taxon>
        <taxon>Niabella</taxon>
    </lineage>
</organism>
<reference evidence="1 2" key="1">
    <citation type="submission" date="2021-11" db="EMBL/GenBank/DDBJ databases">
        <title>Genomic of Niabella pedocola.</title>
        <authorList>
            <person name="Wu T."/>
        </authorList>
    </citation>
    <scope>NUCLEOTIDE SEQUENCE [LARGE SCALE GENOMIC DNA]</scope>
    <source>
        <strain evidence="1 2">JCM 31011</strain>
    </source>
</reference>
<evidence type="ECO:0000313" key="2">
    <source>
        <dbReference type="Proteomes" id="UP001199816"/>
    </source>
</evidence>
<comment type="caution">
    <text evidence="1">The sequence shown here is derived from an EMBL/GenBank/DDBJ whole genome shotgun (WGS) entry which is preliminary data.</text>
</comment>
<protein>
    <recommendedName>
        <fullName evidence="3">HTH cro/C1-type domain-containing protein</fullName>
    </recommendedName>
</protein>
<sequence>MNEIVAQKLKKTRLLIGDNQLTASNKRGVRQKDVSLMSQEKKYIPIEYLVYMLNHKIDLNTLVNENTELKRIQNYRPIDEIEIKIKELSEVINNVMVSEHDNVPGTI</sequence>
<accession>A0ABS8PTM4</accession>